<dbReference type="CDD" id="cd11713">
    <property type="entry name" value="GINS_A_psf3"/>
    <property type="match status" value="1"/>
</dbReference>
<dbReference type="GO" id="GO:1902975">
    <property type="term" value="P:mitotic DNA replication initiation"/>
    <property type="evidence" value="ECO:0007669"/>
    <property type="project" value="TreeGrafter"/>
</dbReference>
<dbReference type="Proteomes" id="UP000749559">
    <property type="component" value="Unassembled WGS sequence"/>
</dbReference>
<gene>
    <name evidence="9" type="ORF">OFUS_LOCUS5597</name>
</gene>
<keyword evidence="10" id="KW-1185">Reference proteome</keyword>
<evidence type="ECO:0000259" key="7">
    <source>
        <dbReference type="Pfam" id="PF05916"/>
    </source>
</evidence>
<dbReference type="CDD" id="cd21693">
    <property type="entry name" value="GINS_B_Psf3"/>
    <property type="match status" value="1"/>
</dbReference>
<evidence type="ECO:0000256" key="3">
    <source>
        <dbReference type="ARBA" id="ARBA00022705"/>
    </source>
</evidence>
<keyword evidence="4 6" id="KW-0539">Nucleus</keyword>
<dbReference type="SUPFAM" id="SSF160059">
    <property type="entry name" value="PriA/YqbF domain"/>
    <property type="match status" value="1"/>
</dbReference>
<evidence type="ECO:0000256" key="2">
    <source>
        <dbReference type="ARBA" id="ARBA00006343"/>
    </source>
</evidence>
<feature type="domain" description="DNA replication complex GINS protein PSF3 N-terminal" evidence="8">
    <location>
        <begin position="19"/>
        <end position="71"/>
    </location>
</feature>
<proteinExistence type="inferred from homology"/>
<comment type="subcellular location">
    <subcellularLocation>
        <location evidence="1 6">Nucleus</location>
    </subcellularLocation>
</comment>
<name>A0A8J1YAW1_OWEFU</name>
<dbReference type="PANTHER" id="PTHR22768:SF0">
    <property type="entry name" value="DNA REPLICATION COMPLEX GINS PROTEIN PSF3"/>
    <property type="match status" value="1"/>
</dbReference>
<dbReference type="InterPro" id="IPR010492">
    <property type="entry name" value="GINS_Psf3"/>
</dbReference>
<evidence type="ECO:0000259" key="8">
    <source>
        <dbReference type="Pfam" id="PF22466"/>
    </source>
</evidence>
<evidence type="ECO:0000256" key="4">
    <source>
        <dbReference type="ARBA" id="ARBA00023242"/>
    </source>
</evidence>
<organism evidence="9 10">
    <name type="scientific">Owenia fusiformis</name>
    <name type="common">Polychaete worm</name>
    <dbReference type="NCBI Taxonomy" id="6347"/>
    <lineage>
        <taxon>Eukaryota</taxon>
        <taxon>Metazoa</taxon>
        <taxon>Spiralia</taxon>
        <taxon>Lophotrochozoa</taxon>
        <taxon>Annelida</taxon>
        <taxon>Polychaeta</taxon>
        <taxon>Sedentaria</taxon>
        <taxon>Canalipalpata</taxon>
        <taxon>Sabellida</taxon>
        <taxon>Oweniida</taxon>
        <taxon>Oweniidae</taxon>
        <taxon>Owenia</taxon>
    </lineage>
</organism>
<protein>
    <recommendedName>
        <fullName evidence="6">DNA replication complex GINS protein PSF3</fullName>
    </recommendedName>
</protein>
<comment type="function">
    <text evidence="5">Required for correct functioning of the GINS complex, a complex that plays an essential role in the initiation of DNA replication, and progression of DNA replication forks. GINS complex is a core component of CDC45-MCM-GINS (CMG) helicase, the molecular machine that unwinds template DNA during replication, and around which the replisome is built.</text>
</comment>
<dbReference type="InterPro" id="IPR036224">
    <property type="entry name" value="GINS_bundle-like_dom_sf"/>
</dbReference>
<dbReference type="GO" id="GO:0000811">
    <property type="term" value="C:GINS complex"/>
    <property type="evidence" value="ECO:0007669"/>
    <property type="project" value="UniProtKB-UniRule"/>
</dbReference>
<accession>A0A8J1YAW1</accession>
<dbReference type="InterPro" id="IPR021151">
    <property type="entry name" value="GINS_A"/>
</dbReference>
<evidence type="ECO:0000313" key="10">
    <source>
        <dbReference type="Proteomes" id="UP000749559"/>
    </source>
</evidence>
<dbReference type="OrthoDB" id="10251744at2759"/>
<dbReference type="PANTHER" id="PTHR22768">
    <property type="entry name" value="DNA REPLICATION COMPLEX GINS PROTEIN PSF3"/>
    <property type="match status" value="1"/>
</dbReference>
<evidence type="ECO:0000256" key="6">
    <source>
        <dbReference type="RuleBase" id="RU367161"/>
    </source>
</evidence>
<evidence type="ECO:0000313" key="9">
    <source>
        <dbReference type="EMBL" id="CAH1778720.1"/>
    </source>
</evidence>
<dbReference type="InterPro" id="IPR038437">
    <property type="entry name" value="GINS_Psf3_sf"/>
</dbReference>
<dbReference type="Gene3D" id="1.20.58.2050">
    <property type="match status" value="1"/>
</dbReference>
<comment type="similarity">
    <text evidence="2 6">Belongs to the GINS3/PSF3 family.</text>
</comment>
<feature type="domain" description="GINS subunit" evidence="7">
    <location>
        <begin position="89"/>
        <end position="186"/>
    </location>
</feature>
<dbReference type="Pfam" id="PF22466">
    <property type="entry name" value="PSF3_N"/>
    <property type="match status" value="1"/>
</dbReference>
<dbReference type="InterPro" id="IPR055221">
    <property type="entry name" value="PSF3_N"/>
</dbReference>
<evidence type="ECO:0000256" key="1">
    <source>
        <dbReference type="ARBA" id="ARBA00004123"/>
    </source>
</evidence>
<dbReference type="AlphaFoldDB" id="A0A8J1YAW1"/>
<evidence type="ECO:0000256" key="5">
    <source>
        <dbReference type="ARBA" id="ARBA00045258"/>
    </source>
</evidence>
<reference evidence="9" key="1">
    <citation type="submission" date="2022-03" db="EMBL/GenBank/DDBJ databases">
        <authorList>
            <person name="Martin C."/>
        </authorList>
    </citation>
    <scope>NUCLEOTIDE SEQUENCE</scope>
</reference>
<sequence length="213" mass="24628">MANSQASSSRSGYYEENYFSIDDILATHERIKCKFEVPVFRLGFLDMTTDNEHISPGSKLDLPFWLARVLCNKRNKKKHIADVEIPKQYKESYREILLADANVVDLHKLGPYYYTFGAQLLKFDPADASDIASSLVQTFQGRFRNIMDSSQNAYNEDNARLTAKLDEMEKDLFKAGQKGLNDFQDWETRRVEKLQTSTMVVNHKKRKRAALIE</sequence>
<comment type="function">
    <text evidence="6">The GINS complex plays an essential role in the initiation of DNA replication.</text>
</comment>
<comment type="subunit">
    <text evidence="6">Component of the GINS complex.</text>
</comment>
<dbReference type="EMBL" id="CAIIXF020000003">
    <property type="protein sequence ID" value="CAH1778720.1"/>
    <property type="molecule type" value="Genomic_DNA"/>
</dbReference>
<keyword evidence="3 6" id="KW-0235">DNA replication</keyword>
<dbReference type="SUPFAM" id="SSF158573">
    <property type="entry name" value="GINS helical bundle-like"/>
    <property type="match status" value="1"/>
</dbReference>
<comment type="caution">
    <text evidence="9">The sequence shown here is derived from an EMBL/GenBank/DDBJ whole genome shotgun (WGS) entry which is preliminary data.</text>
</comment>
<dbReference type="Pfam" id="PF05916">
    <property type="entry name" value="Sld5"/>
    <property type="match status" value="1"/>
</dbReference>